<evidence type="ECO:0000256" key="1">
    <source>
        <dbReference type="SAM" id="MobiDB-lite"/>
    </source>
</evidence>
<reference evidence="2" key="1">
    <citation type="submission" date="2019-08" db="EMBL/GenBank/DDBJ databases">
        <authorList>
            <person name="Kucharzyk K."/>
            <person name="Murdoch R.W."/>
            <person name="Higgins S."/>
            <person name="Loffler F."/>
        </authorList>
    </citation>
    <scope>NUCLEOTIDE SEQUENCE</scope>
</reference>
<gene>
    <name evidence="2" type="ORF">SDC9_134448</name>
</gene>
<comment type="caution">
    <text evidence="2">The sequence shown here is derived from an EMBL/GenBank/DDBJ whole genome shotgun (WGS) entry which is preliminary data.</text>
</comment>
<dbReference type="EMBL" id="VSSQ01035190">
    <property type="protein sequence ID" value="MPM87352.1"/>
    <property type="molecule type" value="Genomic_DNA"/>
</dbReference>
<evidence type="ECO:0000313" key="2">
    <source>
        <dbReference type="EMBL" id="MPM87352.1"/>
    </source>
</evidence>
<sequence>MGEQVETLENETDFPVADRRLFHIGQSADLDLFEEVLSSGRHVEHPEDVEQRRLAGAGSPDETDEFAAAHGGVDALQHRNLKVSGEIGFADIDQPDDVFRERIPAVRRHFFESCFFWYGR</sequence>
<feature type="compositionally biased region" description="Basic and acidic residues" evidence="1">
    <location>
        <begin position="41"/>
        <end position="53"/>
    </location>
</feature>
<dbReference type="AntiFam" id="ANF00095">
    <property type="entry name" value="Shadow ORF (opposite ABC transporters)"/>
</dbReference>
<feature type="region of interest" description="Disordered" evidence="1">
    <location>
        <begin position="41"/>
        <end position="64"/>
    </location>
</feature>
<proteinExistence type="predicted"/>
<organism evidence="2">
    <name type="scientific">bioreactor metagenome</name>
    <dbReference type="NCBI Taxonomy" id="1076179"/>
    <lineage>
        <taxon>unclassified sequences</taxon>
        <taxon>metagenomes</taxon>
        <taxon>ecological metagenomes</taxon>
    </lineage>
</organism>
<accession>A0A645DFJ6</accession>
<dbReference type="AlphaFoldDB" id="A0A645DFJ6"/>
<protein>
    <submittedName>
        <fullName evidence="2">Uncharacterized protein</fullName>
    </submittedName>
</protein>
<name>A0A645DFJ6_9ZZZZ</name>